<dbReference type="InterPro" id="IPR043130">
    <property type="entry name" value="CDP-OH_PTrfase_TM_dom"/>
</dbReference>
<gene>
    <name evidence="2" type="ORF">HMPREF0682_1185</name>
</gene>
<evidence type="ECO:0000313" key="2">
    <source>
        <dbReference type="EMBL" id="ERK60394.1"/>
    </source>
</evidence>
<dbReference type="Pfam" id="PF01066">
    <property type="entry name" value="CDP-OH_P_transf"/>
    <property type="match status" value="1"/>
</dbReference>
<evidence type="ECO:0000256" key="1">
    <source>
        <dbReference type="SAM" id="Phobius"/>
    </source>
</evidence>
<protein>
    <submittedName>
        <fullName evidence="2">CDP-alcohol phosphatidyltransferase</fullName>
    </submittedName>
</protein>
<feature type="transmembrane region" description="Helical" evidence="1">
    <location>
        <begin position="203"/>
        <end position="220"/>
    </location>
</feature>
<dbReference type="GO" id="GO:0008654">
    <property type="term" value="P:phospholipid biosynthetic process"/>
    <property type="evidence" value="ECO:0007669"/>
    <property type="project" value="InterPro"/>
</dbReference>
<feature type="transmembrane region" description="Helical" evidence="1">
    <location>
        <begin position="34"/>
        <end position="64"/>
    </location>
</feature>
<proteinExistence type="predicted"/>
<dbReference type="GO" id="GO:0016780">
    <property type="term" value="F:phosphotransferase activity, for other substituted phosphate groups"/>
    <property type="evidence" value="ECO:0007669"/>
    <property type="project" value="InterPro"/>
</dbReference>
<dbReference type="OrthoDB" id="7390033at2"/>
<evidence type="ECO:0000313" key="3">
    <source>
        <dbReference type="Proteomes" id="UP000017052"/>
    </source>
</evidence>
<dbReference type="GO" id="GO:0016020">
    <property type="term" value="C:membrane"/>
    <property type="evidence" value="ECO:0007669"/>
    <property type="project" value="InterPro"/>
</dbReference>
<reference evidence="2" key="1">
    <citation type="submission" date="2013-08" db="EMBL/GenBank/DDBJ databases">
        <authorList>
            <person name="Durkin A.S."/>
            <person name="Haft D.R."/>
            <person name="McCorrison J."/>
            <person name="Torralba M."/>
            <person name="Gillis M."/>
            <person name="Haft D.H."/>
            <person name="Methe B."/>
            <person name="Sutton G."/>
            <person name="Nelson K.E."/>
        </authorList>
    </citation>
    <scope>NUCLEOTIDE SEQUENCE [LARGE SCALE GENOMIC DNA]</scope>
    <source>
        <strain evidence="2">F0233</strain>
    </source>
</reference>
<sequence length="237" mass="25450">GRVRRYRAELDAAQKPGDGVPAYTRWVNRRGARLVAALAAASGLTPNAVSALSFLLSALGMVVLLVCRPAAWVGLPVAVLLALGYLFDSADGQVSRVTHAASRTGEWIDHVADAFRSPAIHLSLAVTTVLHSGRPWFALVAVVHAWVTSGQFLSQILAEQFVRAAGRKQTRGGTLRSIVLLPTDPGTLCWSFLLYGLGAPFRVVYTLLAVIALAHSMLSLTRRYRDLRALDAAAREG</sequence>
<dbReference type="InterPro" id="IPR000462">
    <property type="entry name" value="CDP-OH_P_trans"/>
</dbReference>
<dbReference type="RefSeq" id="WP_021796799.1">
    <property type="nucleotide sequence ID" value="NZ_ACVN02000086.1"/>
</dbReference>
<dbReference type="AlphaFoldDB" id="U2QW01"/>
<keyword evidence="1" id="KW-1133">Transmembrane helix</keyword>
<dbReference type="Proteomes" id="UP000017052">
    <property type="component" value="Unassembled WGS sequence"/>
</dbReference>
<dbReference type="EMBL" id="ACVN02000086">
    <property type="protein sequence ID" value="ERK60394.1"/>
    <property type="molecule type" value="Genomic_DNA"/>
</dbReference>
<keyword evidence="3" id="KW-1185">Reference proteome</keyword>
<name>U2QW01_9ACTN</name>
<feature type="transmembrane region" description="Helical" evidence="1">
    <location>
        <begin position="70"/>
        <end position="87"/>
    </location>
</feature>
<feature type="transmembrane region" description="Helical" evidence="1">
    <location>
        <begin position="177"/>
        <end position="197"/>
    </location>
</feature>
<feature type="non-terminal residue" evidence="2">
    <location>
        <position position="1"/>
    </location>
</feature>
<comment type="caution">
    <text evidence="2">The sequence shown here is derived from an EMBL/GenBank/DDBJ whole genome shotgun (WGS) entry which is preliminary data.</text>
</comment>
<keyword evidence="1" id="KW-0472">Membrane</keyword>
<keyword evidence="1" id="KW-0812">Transmembrane</keyword>
<dbReference type="Gene3D" id="1.20.120.1760">
    <property type="match status" value="1"/>
</dbReference>
<organism evidence="2 3">
    <name type="scientific">Propionibacterium acidifaciens F0233</name>
    <dbReference type="NCBI Taxonomy" id="553198"/>
    <lineage>
        <taxon>Bacteria</taxon>
        <taxon>Bacillati</taxon>
        <taxon>Actinomycetota</taxon>
        <taxon>Actinomycetes</taxon>
        <taxon>Propionibacteriales</taxon>
        <taxon>Propionibacteriaceae</taxon>
        <taxon>Propionibacterium</taxon>
    </lineage>
</organism>
<accession>U2QW01</accession>